<accession>A0A9Q0DEZ1</accession>
<dbReference type="Proteomes" id="UP001148018">
    <property type="component" value="Unassembled WGS sequence"/>
</dbReference>
<protein>
    <recommendedName>
        <fullName evidence="1">DUF4806 domain-containing protein</fullName>
    </recommendedName>
</protein>
<reference evidence="2" key="1">
    <citation type="submission" date="2022-07" db="EMBL/GenBank/DDBJ databases">
        <title>Chromosome-level genome of Muraenolepis orangiensis.</title>
        <authorList>
            <person name="Kim J."/>
        </authorList>
    </citation>
    <scope>NUCLEOTIDE SEQUENCE</scope>
    <source>
        <strain evidence="2">KU_S4_2022</strain>
        <tissue evidence="2">Muscle</tissue>
    </source>
</reference>
<comment type="caution">
    <text evidence="2">The sequence shown here is derived from an EMBL/GenBank/DDBJ whole genome shotgun (WGS) entry which is preliminary data.</text>
</comment>
<keyword evidence="3" id="KW-1185">Reference proteome</keyword>
<feature type="domain" description="DUF4806" evidence="1">
    <location>
        <begin position="23"/>
        <end position="100"/>
    </location>
</feature>
<dbReference type="OrthoDB" id="8887905at2759"/>
<evidence type="ECO:0000259" key="1">
    <source>
        <dbReference type="Pfam" id="PF16064"/>
    </source>
</evidence>
<dbReference type="PANTHER" id="PTHR34153">
    <property type="entry name" value="SI:CH211-262H13.3-RELATED-RELATED"/>
    <property type="match status" value="1"/>
</dbReference>
<organism evidence="2 3">
    <name type="scientific">Muraenolepis orangiensis</name>
    <name type="common">Patagonian moray cod</name>
    <dbReference type="NCBI Taxonomy" id="630683"/>
    <lineage>
        <taxon>Eukaryota</taxon>
        <taxon>Metazoa</taxon>
        <taxon>Chordata</taxon>
        <taxon>Craniata</taxon>
        <taxon>Vertebrata</taxon>
        <taxon>Euteleostomi</taxon>
        <taxon>Actinopterygii</taxon>
        <taxon>Neopterygii</taxon>
        <taxon>Teleostei</taxon>
        <taxon>Neoteleostei</taxon>
        <taxon>Acanthomorphata</taxon>
        <taxon>Zeiogadaria</taxon>
        <taxon>Gadariae</taxon>
        <taxon>Gadiformes</taxon>
        <taxon>Muraenolepidoidei</taxon>
        <taxon>Muraenolepididae</taxon>
        <taxon>Muraenolepis</taxon>
    </lineage>
</organism>
<dbReference type="AlphaFoldDB" id="A0A9Q0DEZ1"/>
<sequence length="154" mass="17085">MLNLVLKQQAPPLAVSLLEPPAGADFPLKTNEDVDSMNEKLSDSAFMSGVVAMVGDIGGTSLDDATRRMMPYLLSNDLAVQFNLHGRHSKRKFREMRLYDVIYGGLKKNALTQETNHKDAEKALSKWFTGARARGGKRVRPQTQLLQLDDAPTQ</sequence>
<evidence type="ECO:0000313" key="2">
    <source>
        <dbReference type="EMBL" id="KAJ3585407.1"/>
    </source>
</evidence>
<gene>
    <name evidence="2" type="ORF">NHX12_014126</name>
</gene>
<proteinExistence type="predicted"/>
<dbReference type="EMBL" id="JANIIK010000118">
    <property type="protein sequence ID" value="KAJ3585407.1"/>
    <property type="molecule type" value="Genomic_DNA"/>
</dbReference>
<dbReference type="Pfam" id="PF16064">
    <property type="entry name" value="DUF4806"/>
    <property type="match status" value="1"/>
</dbReference>
<evidence type="ECO:0000313" key="3">
    <source>
        <dbReference type="Proteomes" id="UP001148018"/>
    </source>
</evidence>
<dbReference type="InterPro" id="IPR032071">
    <property type="entry name" value="DUF4806"/>
</dbReference>
<name>A0A9Q0DEZ1_9TELE</name>
<dbReference type="PANTHER" id="PTHR34153:SF2">
    <property type="entry name" value="SI:CH211-262H13.3-RELATED"/>
    <property type="match status" value="1"/>
</dbReference>